<protein>
    <submittedName>
        <fullName evidence="1">Uncharacterized protein</fullName>
    </submittedName>
</protein>
<dbReference type="EMBL" id="FOVI01000018">
    <property type="protein sequence ID" value="SFO06052.1"/>
    <property type="molecule type" value="Genomic_DNA"/>
</dbReference>
<proteinExistence type="predicted"/>
<organism evidence="1 2">
    <name type="scientific">Paenimyroides ummariense</name>
    <dbReference type="NCBI Taxonomy" id="913024"/>
    <lineage>
        <taxon>Bacteria</taxon>
        <taxon>Pseudomonadati</taxon>
        <taxon>Bacteroidota</taxon>
        <taxon>Flavobacteriia</taxon>
        <taxon>Flavobacteriales</taxon>
        <taxon>Flavobacteriaceae</taxon>
        <taxon>Paenimyroides</taxon>
    </lineage>
</organism>
<name>A0A1I5E3I8_9FLAO</name>
<dbReference type="Proteomes" id="UP000199036">
    <property type="component" value="Unassembled WGS sequence"/>
</dbReference>
<dbReference type="RefSeq" id="WP_143095651.1">
    <property type="nucleotide sequence ID" value="NZ_FOVI01000018.1"/>
</dbReference>
<evidence type="ECO:0000313" key="2">
    <source>
        <dbReference type="Proteomes" id="UP000199036"/>
    </source>
</evidence>
<evidence type="ECO:0000313" key="1">
    <source>
        <dbReference type="EMBL" id="SFO06052.1"/>
    </source>
</evidence>
<sequence length="412" mass="49992">MHKKLLPFSISLFCLLGNITKSHAQREIHPLDPMFTYDYALKYYGNLTLYGFWSLENFKAPKDVQRIEQYESFYDWNDFYRNRDRMLNGEKNIYYYNKETGFLERSIYLDRNHKMKSTHFYSYKTDSLHLTISIKNNYFARDFTTNTMQYIYDVKTENLLEIRHNNDNKDFIKYTYDKNQKDLTGVEDNSNWRRQEITISYDTLKPIDKIKYFYEIGNNYKFKNDSVYLNKEHNFVNVYQRKFELKTFATGHRFVRGQREYYDNLSKIETGYNNFSPNHIFFSVGHNENYPAQQKVNPSSIYYPQTGTFLFDEDGKLFFVEAPYKTIYRNIFSSFHSPEYGDEESLSILEKKNDNQWGSNTYNKVYLKKNPLSFKRFSYHFKTKRKQKKNYKIKNGSIYKDNKPIIIYNYYN</sequence>
<keyword evidence="2" id="KW-1185">Reference proteome</keyword>
<dbReference type="OrthoDB" id="9817619at2"/>
<dbReference type="AlphaFoldDB" id="A0A1I5E3I8"/>
<gene>
    <name evidence="1" type="ORF">SAMN05421741_11878</name>
</gene>
<reference evidence="2" key="1">
    <citation type="submission" date="2016-10" db="EMBL/GenBank/DDBJ databases">
        <authorList>
            <person name="Varghese N."/>
            <person name="Submissions S."/>
        </authorList>
    </citation>
    <scope>NUCLEOTIDE SEQUENCE [LARGE SCALE GENOMIC DNA]</scope>
    <source>
        <strain evidence="2">DS-12</strain>
    </source>
</reference>
<accession>A0A1I5E3I8</accession>